<sequence>MLWQLYPMRTEFPQEKNERSTVYPKHAQAYTDVLTTQKWNQHLVLQHDQVRPPSLTKAEFDHENFHCSINFKDVAKNETVKVSLCGSQVLNGVQSCIRRLW</sequence>
<dbReference type="Proteomes" id="UP000024635">
    <property type="component" value="Unassembled WGS sequence"/>
</dbReference>
<organism evidence="1 2">
    <name type="scientific">Ancylostoma ceylanicum</name>
    <dbReference type="NCBI Taxonomy" id="53326"/>
    <lineage>
        <taxon>Eukaryota</taxon>
        <taxon>Metazoa</taxon>
        <taxon>Ecdysozoa</taxon>
        <taxon>Nematoda</taxon>
        <taxon>Chromadorea</taxon>
        <taxon>Rhabditida</taxon>
        <taxon>Rhabditina</taxon>
        <taxon>Rhabditomorpha</taxon>
        <taxon>Strongyloidea</taxon>
        <taxon>Ancylostomatidae</taxon>
        <taxon>Ancylostomatinae</taxon>
        <taxon>Ancylostoma</taxon>
    </lineage>
</organism>
<keyword evidence="2" id="KW-1185">Reference proteome</keyword>
<gene>
    <name evidence="1" type="primary">Acey_s0009.g713</name>
    <name evidence="1" type="ORF">Y032_0009g713</name>
</gene>
<accession>A0A016VIG0</accession>
<dbReference type="AlphaFoldDB" id="A0A016VIG0"/>
<dbReference type="EMBL" id="JARK01001345">
    <property type="protein sequence ID" value="EYC27414.1"/>
    <property type="molecule type" value="Genomic_DNA"/>
</dbReference>
<reference evidence="2" key="1">
    <citation type="journal article" date="2015" name="Nat. Genet.">
        <title>The genome and transcriptome of the zoonotic hookworm Ancylostoma ceylanicum identify infection-specific gene families.</title>
        <authorList>
            <person name="Schwarz E.M."/>
            <person name="Hu Y."/>
            <person name="Antoshechkin I."/>
            <person name="Miller M.M."/>
            <person name="Sternberg P.W."/>
            <person name="Aroian R.V."/>
        </authorList>
    </citation>
    <scope>NUCLEOTIDE SEQUENCE</scope>
    <source>
        <strain evidence="2">HY135</strain>
    </source>
</reference>
<comment type="caution">
    <text evidence="1">The sequence shown here is derived from an EMBL/GenBank/DDBJ whole genome shotgun (WGS) entry which is preliminary data.</text>
</comment>
<protein>
    <submittedName>
        <fullName evidence="1">Uncharacterized protein</fullName>
    </submittedName>
</protein>
<proteinExistence type="predicted"/>
<name>A0A016VIG0_9BILA</name>
<evidence type="ECO:0000313" key="1">
    <source>
        <dbReference type="EMBL" id="EYC27414.1"/>
    </source>
</evidence>
<evidence type="ECO:0000313" key="2">
    <source>
        <dbReference type="Proteomes" id="UP000024635"/>
    </source>
</evidence>